<comment type="subcellular location">
    <subcellularLocation>
        <location evidence="1">Cell membrane</location>
        <topology evidence="1">Multi-pass membrane protein</topology>
    </subcellularLocation>
</comment>
<evidence type="ECO:0000256" key="3">
    <source>
        <dbReference type="ARBA" id="ARBA00022692"/>
    </source>
</evidence>
<feature type="transmembrane region" description="Helical" evidence="9">
    <location>
        <begin position="275"/>
        <end position="298"/>
    </location>
</feature>
<evidence type="ECO:0000256" key="9">
    <source>
        <dbReference type="SAM" id="Phobius"/>
    </source>
</evidence>
<evidence type="ECO:0000313" key="12">
    <source>
        <dbReference type="Proteomes" id="UP001159427"/>
    </source>
</evidence>
<reference evidence="11 12" key="1">
    <citation type="submission" date="2022-05" db="EMBL/GenBank/DDBJ databases">
        <authorList>
            <consortium name="Genoscope - CEA"/>
            <person name="William W."/>
        </authorList>
    </citation>
    <scope>NUCLEOTIDE SEQUENCE [LARGE SCALE GENOMIC DNA]</scope>
</reference>
<feature type="transmembrane region" description="Helical" evidence="9">
    <location>
        <begin position="158"/>
        <end position="179"/>
    </location>
</feature>
<dbReference type="CDD" id="cd00637">
    <property type="entry name" value="7tm_classA_rhodopsin-like"/>
    <property type="match status" value="1"/>
</dbReference>
<dbReference type="PANTHER" id="PTHR24249:SF421">
    <property type="entry name" value="G-PROTEIN COUPLED RECEPTORS FAMILY 1 PROFILE DOMAIN-CONTAINING PROTEIN"/>
    <property type="match status" value="1"/>
</dbReference>
<feature type="transmembrane region" description="Helical" evidence="9">
    <location>
        <begin position="241"/>
        <end position="263"/>
    </location>
</feature>
<dbReference type="InterPro" id="IPR017452">
    <property type="entry name" value="GPCR_Rhodpsn_7TM"/>
</dbReference>
<evidence type="ECO:0000256" key="5">
    <source>
        <dbReference type="ARBA" id="ARBA00023040"/>
    </source>
</evidence>
<feature type="transmembrane region" description="Helical" evidence="9">
    <location>
        <begin position="191"/>
        <end position="210"/>
    </location>
</feature>
<dbReference type="EMBL" id="CALNXI010000825">
    <property type="protein sequence ID" value="CAH3141886.1"/>
    <property type="molecule type" value="Genomic_DNA"/>
</dbReference>
<comment type="caution">
    <text evidence="11">The sequence shown here is derived from an EMBL/GenBank/DDBJ whole genome shotgun (WGS) entry which is preliminary data.</text>
</comment>
<keyword evidence="4 9" id="KW-1133">Transmembrane helix</keyword>
<accession>A0ABN8PEU4</accession>
<keyword evidence="8" id="KW-0807">Transducer</keyword>
<evidence type="ECO:0000256" key="7">
    <source>
        <dbReference type="ARBA" id="ARBA00023170"/>
    </source>
</evidence>
<dbReference type="InterPro" id="IPR000276">
    <property type="entry name" value="GPCR_Rhodpsn"/>
</dbReference>
<dbReference type="SUPFAM" id="SSF81321">
    <property type="entry name" value="Family A G protein-coupled receptor-like"/>
    <property type="match status" value="1"/>
</dbReference>
<keyword evidence="6 9" id="KW-0472">Membrane</keyword>
<keyword evidence="5" id="KW-0297">G-protein coupled receptor</keyword>
<keyword evidence="7" id="KW-0675">Receptor</keyword>
<feature type="transmembrane region" description="Helical" evidence="9">
    <location>
        <begin position="74"/>
        <end position="98"/>
    </location>
</feature>
<evidence type="ECO:0000256" key="2">
    <source>
        <dbReference type="ARBA" id="ARBA00022475"/>
    </source>
</evidence>
<feature type="domain" description="G-protein coupled receptors family 1 profile" evidence="10">
    <location>
        <begin position="54"/>
        <end position="296"/>
    </location>
</feature>
<proteinExistence type="predicted"/>
<sequence length="337" mass="37701">MNSSAVLVTARIALACDPMIPQGTLDQKNTPEAYGWLIFVAVISIITCPLTSVMNALIIIAVKTKHQLKTKSNISLACLSTTDLAMGVIGQPLFISWVLVEFQGYASKTYCLRKELGILAISMSGNASLFHIILVNAEKYIAIRHSLQYETMVTEARLIGSSGFLWITVLFTQLIMPAANIDDQTHAQVDAILAFLSIVIISFCQVMIYLETRRQKKKIAAQQVSLEAKEKFLKQRKAFKVTVTVLCFLILCFLPIAFSRILMANSVVDSVNLLYIFHFTGVLVITLNSLVNPIIYCVRIRQFRVALIQLLFKKTFEQAGNIEVRFFTRGNRVVPQN</sequence>
<dbReference type="Gene3D" id="1.20.1070.10">
    <property type="entry name" value="Rhodopsin 7-helix transmembrane proteins"/>
    <property type="match status" value="1"/>
</dbReference>
<protein>
    <recommendedName>
        <fullName evidence="10">G-protein coupled receptors family 1 profile domain-containing protein</fullName>
    </recommendedName>
</protein>
<evidence type="ECO:0000259" key="10">
    <source>
        <dbReference type="PROSITE" id="PS50262"/>
    </source>
</evidence>
<evidence type="ECO:0000256" key="4">
    <source>
        <dbReference type="ARBA" id="ARBA00022989"/>
    </source>
</evidence>
<dbReference type="Pfam" id="PF00001">
    <property type="entry name" value="7tm_1"/>
    <property type="match status" value="2"/>
</dbReference>
<feature type="transmembrane region" description="Helical" evidence="9">
    <location>
        <begin position="118"/>
        <end position="137"/>
    </location>
</feature>
<dbReference type="PRINTS" id="PR00237">
    <property type="entry name" value="GPCRRHODOPSN"/>
</dbReference>
<evidence type="ECO:0000256" key="8">
    <source>
        <dbReference type="ARBA" id="ARBA00023224"/>
    </source>
</evidence>
<dbReference type="Proteomes" id="UP001159427">
    <property type="component" value="Unassembled WGS sequence"/>
</dbReference>
<evidence type="ECO:0000256" key="1">
    <source>
        <dbReference type="ARBA" id="ARBA00004651"/>
    </source>
</evidence>
<dbReference type="PROSITE" id="PS50262">
    <property type="entry name" value="G_PROTEIN_RECEP_F1_2"/>
    <property type="match status" value="1"/>
</dbReference>
<evidence type="ECO:0000256" key="6">
    <source>
        <dbReference type="ARBA" id="ARBA00023136"/>
    </source>
</evidence>
<name>A0ABN8PEU4_9CNID</name>
<dbReference type="PANTHER" id="PTHR24249">
    <property type="entry name" value="HISTAMINE RECEPTOR-RELATED G-PROTEIN COUPLED RECEPTOR"/>
    <property type="match status" value="1"/>
</dbReference>
<keyword evidence="3 9" id="KW-0812">Transmembrane</keyword>
<keyword evidence="12" id="KW-1185">Reference proteome</keyword>
<keyword evidence="2" id="KW-1003">Cell membrane</keyword>
<organism evidence="11 12">
    <name type="scientific">Porites evermanni</name>
    <dbReference type="NCBI Taxonomy" id="104178"/>
    <lineage>
        <taxon>Eukaryota</taxon>
        <taxon>Metazoa</taxon>
        <taxon>Cnidaria</taxon>
        <taxon>Anthozoa</taxon>
        <taxon>Hexacorallia</taxon>
        <taxon>Scleractinia</taxon>
        <taxon>Fungiina</taxon>
        <taxon>Poritidae</taxon>
        <taxon>Porites</taxon>
    </lineage>
</organism>
<gene>
    <name evidence="11" type="ORF">PEVE_00042306</name>
</gene>
<feature type="transmembrane region" description="Helical" evidence="9">
    <location>
        <begin position="34"/>
        <end position="62"/>
    </location>
</feature>
<dbReference type="InterPro" id="IPR050569">
    <property type="entry name" value="TAAR"/>
</dbReference>
<evidence type="ECO:0000313" key="11">
    <source>
        <dbReference type="EMBL" id="CAH3141886.1"/>
    </source>
</evidence>